<reference evidence="1 2" key="1">
    <citation type="journal article" date="2016" name="Nat. Commun.">
        <title>Thousands of microbial genomes shed light on interconnected biogeochemical processes in an aquifer system.</title>
        <authorList>
            <person name="Anantharaman K."/>
            <person name="Brown C.T."/>
            <person name="Hug L.A."/>
            <person name="Sharon I."/>
            <person name="Castelle C.J."/>
            <person name="Probst A.J."/>
            <person name="Thomas B.C."/>
            <person name="Singh A."/>
            <person name="Wilkins M.J."/>
            <person name="Karaoz U."/>
            <person name="Brodie E.L."/>
            <person name="Williams K.H."/>
            <person name="Hubbard S.S."/>
            <person name="Banfield J.F."/>
        </authorList>
    </citation>
    <scope>NUCLEOTIDE SEQUENCE [LARGE SCALE GENOMIC DNA]</scope>
</reference>
<comment type="caution">
    <text evidence="1">The sequence shown here is derived from an EMBL/GenBank/DDBJ whole genome shotgun (WGS) entry which is preliminary data.</text>
</comment>
<sequence>MSKQEEQPVDTSVDDKIYQSSFRPQPTFLEKIIEGHNPVLRTRRNEIKEPPTSAIRVSVSAFRKLFPWYLHQIGRLSPLTESHRSPDSEQSAEIGSWLHKVDNLYRSIIHGNTTEELVKKSFPSMSEEDRLPFEVALRDVDLPQVAGKDEIAQTLVDAYKIFRGQPGWVKATTRGLPGFDMQDAGVKISTIFSDQSHQRALLLAESWAREASNPKNTYWLFRRNARSEGEVRMILNFSDDLKLQLSGQLDCISWIPLAHSRVVTQVQDLKTGWPTEPSPAFEEMIRFESWLMTTLAERYTVAKLGESEVTKRQGNSYVFQPTHIDNKEFNGRTRMDYRVLSRGDDAFTFIHQGFTAEERKYNVDVIQDIDRVIHENELEARKLMSYNVQFDLRRAILKPR</sequence>
<name>A0A1G1VL27_9BACT</name>
<organism evidence="1 2">
    <name type="scientific">Candidatus Chisholmbacteria bacterium RIFCSPHIGHO2_01_FULL_49_18</name>
    <dbReference type="NCBI Taxonomy" id="1797590"/>
    <lineage>
        <taxon>Bacteria</taxon>
        <taxon>Candidatus Chisholmiibacteriota</taxon>
    </lineage>
</organism>
<protein>
    <submittedName>
        <fullName evidence="1">Uncharacterized protein</fullName>
    </submittedName>
</protein>
<proteinExistence type="predicted"/>
<dbReference type="Proteomes" id="UP000179069">
    <property type="component" value="Unassembled WGS sequence"/>
</dbReference>
<gene>
    <name evidence="1" type="ORF">A2785_00790</name>
</gene>
<dbReference type="AlphaFoldDB" id="A0A1G1VL27"/>
<dbReference type="EMBL" id="MHCI01000019">
    <property type="protein sequence ID" value="OGY16108.1"/>
    <property type="molecule type" value="Genomic_DNA"/>
</dbReference>
<accession>A0A1G1VL27</accession>
<evidence type="ECO:0000313" key="2">
    <source>
        <dbReference type="Proteomes" id="UP000179069"/>
    </source>
</evidence>
<evidence type="ECO:0000313" key="1">
    <source>
        <dbReference type="EMBL" id="OGY16108.1"/>
    </source>
</evidence>